<dbReference type="InterPro" id="IPR003594">
    <property type="entry name" value="HATPase_dom"/>
</dbReference>
<dbReference type="InterPro" id="IPR036457">
    <property type="entry name" value="PPM-type-like_dom_sf"/>
</dbReference>
<dbReference type="Pfam" id="PF07228">
    <property type="entry name" value="SpoIIE"/>
    <property type="match status" value="1"/>
</dbReference>
<name>A0ABV8HI14_9ACTN</name>
<keyword evidence="1" id="KW-0378">Hydrolase</keyword>
<gene>
    <name evidence="3" type="ORF">ACFO3J_09430</name>
</gene>
<dbReference type="Gene3D" id="3.30.450.20">
    <property type="entry name" value="PAS domain"/>
    <property type="match status" value="2"/>
</dbReference>
<dbReference type="EMBL" id="JBHSBB010000008">
    <property type="protein sequence ID" value="MFC4031698.1"/>
    <property type="molecule type" value="Genomic_DNA"/>
</dbReference>
<dbReference type="InterPro" id="IPR001932">
    <property type="entry name" value="PPM-type_phosphatase-like_dom"/>
</dbReference>
<dbReference type="InterPro" id="IPR052016">
    <property type="entry name" value="Bact_Sigma-Reg"/>
</dbReference>
<dbReference type="Gene3D" id="3.60.40.10">
    <property type="entry name" value="PPM-type phosphatase domain"/>
    <property type="match status" value="1"/>
</dbReference>
<protein>
    <submittedName>
        <fullName evidence="3">SpoIIE family protein phosphatase</fullName>
    </submittedName>
</protein>
<dbReference type="InterPro" id="IPR013767">
    <property type="entry name" value="PAS_fold"/>
</dbReference>
<dbReference type="Proteomes" id="UP001595765">
    <property type="component" value="Unassembled WGS sequence"/>
</dbReference>
<dbReference type="SMART" id="SM00091">
    <property type="entry name" value="PAS"/>
    <property type="match status" value="2"/>
</dbReference>
<dbReference type="CDD" id="cd16936">
    <property type="entry name" value="HATPase_RsbW-like"/>
    <property type="match status" value="1"/>
</dbReference>
<dbReference type="NCBIfam" id="TIGR00229">
    <property type="entry name" value="sensory_box"/>
    <property type="match status" value="1"/>
</dbReference>
<dbReference type="Pfam" id="PF00989">
    <property type="entry name" value="PAS"/>
    <property type="match status" value="1"/>
</dbReference>
<dbReference type="InterPro" id="IPR035965">
    <property type="entry name" value="PAS-like_dom_sf"/>
</dbReference>
<dbReference type="CDD" id="cd00130">
    <property type="entry name" value="PAS"/>
    <property type="match status" value="1"/>
</dbReference>
<evidence type="ECO:0000313" key="4">
    <source>
        <dbReference type="Proteomes" id="UP001595765"/>
    </source>
</evidence>
<dbReference type="Pfam" id="PF13581">
    <property type="entry name" value="HATPase_c_2"/>
    <property type="match status" value="1"/>
</dbReference>
<dbReference type="PANTHER" id="PTHR43156">
    <property type="entry name" value="STAGE II SPORULATION PROTEIN E-RELATED"/>
    <property type="match status" value="1"/>
</dbReference>
<dbReference type="Pfam" id="PF08448">
    <property type="entry name" value="PAS_4"/>
    <property type="match status" value="1"/>
</dbReference>
<feature type="domain" description="PAS" evidence="2">
    <location>
        <begin position="15"/>
        <end position="64"/>
    </location>
</feature>
<dbReference type="Pfam" id="PF01590">
    <property type="entry name" value="GAF"/>
    <property type="match status" value="1"/>
</dbReference>
<organism evidence="3 4">
    <name type="scientific">Streptomyces polygonati</name>
    <dbReference type="NCBI Taxonomy" id="1617087"/>
    <lineage>
        <taxon>Bacteria</taxon>
        <taxon>Bacillati</taxon>
        <taxon>Actinomycetota</taxon>
        <taxon>Actinomycetes</taxon>
        <taxon>Kitasatosporales</taxon>
        <taxon>Streptomycetaceae</taxon>
        <taxon>Streptomyces</taxon>
    </lineage>
</organism>
<dbReference type="SUPFAM" id="SSF55785">
    <property type="entry name" value="PYP-like sensor domain (PAS domain)"/>
    <property type="match status" value="2"/>
</dbReference>
<dbReference type="PANTHER" id="PTHR43156:SF2">
    <property type="entry name" value="STAGE II SPORULATION PROTEIN E"/>
    <property type="match status" value="1"/>
</dbReference>
<dbReference type="InterPro" id="IPR029016">
    <property type="entry name" value="GAF-like_dom_sf"/>
</dbReference>
<proteinExistence type="predicted"/>
<comment type="caution">
    <text evidence="3">The sequence shown here is derived from an EMBL/GenBank/DDBJ whole genome shotgun (WGS) entry which is preliminary data.</text>
</comment>
<dbReference type="InterPro" id="IPR000014">
    <property type="entry name" value="PAS"/>
</dbReference>
<sequence length="828" mass="88342">MNEPEDVLLGHRPGAFEPVGAAVAVLDADGTVAGWTGDARRLLGYSAAEMVGRPAAALLEAPDDDMSAALTAAERARAEGGWSGRVRVRHRDGHVLGLHLRVSPLAADDGEDGQEESAGALGAGWIVAAADRDQVGRSVWNAAASQSLLVRSPLVVIIWDPRLRYIWVNDATVEENRIPRERWLRRRIEDVLPGVLDTPPFEAVIRQVLDSGVPALGYEFSRRTPGDSPHRKHTYSISFYRLDGADGAPLGVIGLRADVTANRRARARLDLLSEASTRIGTTLDVMRTAQELADYAVPLLADFVTVDLAESVPLGEEPLARLDDRPGLTAVFRRGGVATVEQGPVALWGRGEAIYVAPSSPFVQVVRTGRSILQPVMDVAPGGWVDEDPERARVIRETGMHSLMITPIRARGEILGCAVFVRSRNPAPFEEDDLLLAEELVVRAALSLDNARRYARERTAALALQRNLLPHGLDGGSTLQVASRYLPADVADGVGGDWYDVIKLSGARTALVVGDVVGHGINAAASMGRLRTAVRTLADMDLPPDELLAALDRTVAHLDEEDSDSGGLPVAMGATCLYAVHDPITRRLTVARAGHPPLLLLRPGSGASVPYVPAGAPLGLGLLLFESAEFDLPPGCSIALYTDGLVETRDHDIDYGIERLAAALTPPEAALEDLCSGVFDAIETGTLSDDATLLMARPHFLDAADVASWELPDDPAGVAGARSLAARQLAVWGLPELTATTELIVGELVTNAVLHGAAPIHLRLIRHEVLVCEVSDSEPAQPRPRRATGEDESGRGLLLVARSCLRWGTRRTPGGKTVWAEVALAPGD</sequence>
<accession>A0ABV8HI14</accession>
<keyword evidence="4" id="KW-1185">Reference proteome</keyword>
<dbReference type="RefSeq" id="WP_386428018.1">
    <property type="nucleotide sequence ID" value="NZ_JBHSBB010000008.1"/>
</dbReference>
<dbReference type="InterPro" id="IPR003018">
    <property type="entry name" value="GAF"/>
</dbReference>
<dbReference type="SUPFAM" id="SSF55781">
    <property type="entry name" value="GAF domain-like"/>
    <property type="match status" value="1"/>
</dbReference>
<dbReference type="SMART" id="SM00331">
    <property type="entry name" value="PP2C_SIG"/>
    <property type="match status" value="1"/>
</dbReference>
<dbReference type="InterPro" id="IPR013656">
    <property type="entry name" value="PAS_4"/>
</dbReference>
<dbReference type="SUPFAM" id="SSF81606">
    <property type="entry name" value="PP2C-like"/>
    <property type="match status" value="1"/>
</dbReference>
<dbReference type="Gene3D" id="3.30.565.10">
    <property type="entry name" value="Histidine kinase-like ATPase, C-terminal domain"/>
    <property type="match status" value="1"/>
</dbReference>
<dbReference type="SMART" id="SM00065">
    <property type="entry name" value="GAF"/>
    <property type="match status" value="1"/>
</dbReference>
<evidence type="ECO:0000256" key="1">
    <source>
        <dbReference type="ARBA" id="ARBA00022801"/>
    </source>
</evidence>
<dbReference type="Gene3D" id="3.30.450.40">
    <property type="match status" value="1"/>
</dbReference>
<dbReference type="PROSITE" id="PS50112">
    <property type="entry name" value="PAS"/>
    <property type="match status" value="1"/>
</dbReference>
<dbReference type="InterPro" id="IPR036890">
    <property type="entry name" value="HATPase_C_sf"/>
</dbReference>
<reference evidence="4" key="1">
    <citation type="journal article" date="2019" name="Int. J. Syst. Evol. Microbiol.">
        <title>The Global Catalogue of Microorganisms (GCM) 10K type strain sequencing project: providing services to taxonomists for standard genome sequencing and annotation.</title>
        <authorList>
            <consortium name="The Broad Institute Genomics Platform"/>
            <consortium name="The Broad Institute Genome Sequencing Center for Infectious Disease"/>
            <person name="Wu L."/>
            <person name="Ma J."/>
        </authorList>
    </citation>
    <scope>NUCLEOTIDE SEQUENCE [LARGE SCALE GENOMIC DNA]</scope>
    <source>
        <strain evidence="4">CGMCC 4.7237</strain>
    </source>
</reference>
<evidence type="ECO:0000313" key="3">
    <source>
        <dbReference type="EMBL" id="MFC4031698.1"/>
    </source>
</evidence>
<evidence type="ECO:0000259" key="2">
    <source>
        <dbReference type="PROSITE" id="PS50112"/>
    </source>
</evidence>